<dbReference type="PROSITE" id="PS00639">
    <property type="entry name" value="THIOL_PROTEASE_HIS"/>
    <property type="match status" value="1"/>
</dbReference>
<proteinExistence type="inferred from homology"/>
<name>A0A9N9RZM3_9DIPT</name>
<dbReference type="GO" id="GO:0008234">
    <property type="term" value="F:cysteine-type peptidase activity"/>
    <property type="evidence" value="ECO:0007669"/>
    <property type="project" value="InterPro"/>
</dbReference>
<dbReference type="InterPro" id="IPR013128">
    <property type="entry name" value="Peptidase_C1A"/>
</dbReference>
<evidence type="ECO:0000256" key="1">
    <source>
        <dbReference type="ARBA" id="ARBA00008455"/>
    </source>
</evidence>
<evidence type="ECO:0000256" key="2">
    <source>
        <dbReference type="ARBA" id="ARBA00023157"/>
    </source>
</evidence>
<evidence type="ECO:0000259" key="4">
    <source>
        <dbReference type="SMART" id="SM00645"/>
    </source>
</evidence>
<dbReference type="SUPFAM" id="SSF54001">
    <property type="entry name" value="Cysteine proteinases"/>
    <property type="match status" value="1"/>
</dbReference>
<keyword evidence="6" id="KW-1185">Reference proteome</keyword>
<feature type="domain" description="Peptidase C1A papain C-terminal" evidence="4">
    <location>
        <begin position="117"/>
        <end position="334"/>
    </location>
</feature>
<dbReference type="InterPro" id="IPR039417">
    <property type="entry name" value="Peptidase_C1A_papain-like"/>
</dbReference>
<dbReference type="InterPro" id="IPR025660">
    <property type="entry name" value="Pept_his_AS"/>
</dbReference>
<dbReference type="InterPro" id="IPR025661">
    <property type="entry name" value="Pept_asp_AS"/>
</dbReference>
<dbReference type="Pfam" id="PF08246">
    <property type="entry name" value="Inhibitor_I29"/>
    <property type="match status" value="1"/>
</dbReference>
<dbReference type="GO" id="GO:0006508">
    <property type="term" value="P:proteolysis"/>
    <property type="evidence" value="ECO:0007669"/>
    <property type="project" value="InterPro"/>
</dbReference>
<dbReference type="EMBL" id="OU895879">
    <property type="protein sequence ID" value="CAG9806359.1"/>
    <property type="molecule type" value="Genomic_DNA"/>
</dbReference>
<gene>
    <name evidence="5" type="ORF">CHIRRI_LOCUS9219</name>
</gene>
<dbReference type="AlphaFoldDB" id="A0A9N9RZM3"/>
<evidence type="ECO:0000256" key="3">
    <source>
        <dbReference type="SAM" id="SignalP"/>
    </source>
</evidence>
<dbReference type="InterPro" id="IPR000668">
    <property type="entry name" value="Peptidase_C1A_C"/>
</dbReference>
<dbReference type="PANTHER" id="PTHR12411">
    <property type="entry name" value="CYSTEINE PROTEASE FAMILY C1-RELATED"/>
    <property type="match status" value="1"/>
</dbReference>
<organism evidence="5 6">
    <name type="scientific">Chironomus riparius</name>
    <dbReference type="NCBI Taxonomy" id="315576"/>
    <lineage>
        <taxon>Eukaryota</taxon>
        <taxon>Metazoa</taxon>
        <taxon>Ecdysozoa</taxon>
        <taxon>Arthropoda</taxon>
        <taxon>Hexapoda</taxon>
        <taxon>Insecta</taxon>
        <taxon>Pterygota</taxon>
        <taxon>Neoptera</taxon>
        <taxon>Endopterygota</taxon>
        <taxon>Diptera</taxon>
        <taxon>Nematocera</taxon>
        <taxon>Chironomoidea</taxon>
        <taxon>Chironomidae</taxon>
        <taxon>Chironominae</taxon>
        <taxon>Chironomus</taxon>
    </lineage>
</organism>
<evidence type="ECO:0000313" key="6">
    <source>
        <dbReference type="Proteomes" id="UP001153620"/>
    </source>
</evidence>
<reference evidence="5" key="2">
    <citation type="submission" date="2022-10" db="EMBL/GenBank/DDBJ databases">
        <authorList>
            <consortium name="ENA_rothamsted_submissions"/>
            <consortium name="culmorum"/>
            <person name="King R."/>
        </authorList>
    </citation>
    <scope>NUCLEOTIDE SEQUENCE</scope>
</reference>
<evidence type="ECO:0000313" key="5">
    <source>
        <dbReference type="EMBL" id="CAG9806359.1"/>
    </source>
</evidence>
<dbReference type="Gene3D" id="3.90.70.10">
    <property type="entry name" value="Cysteine proteinases"/>
    <property type="match status" value="1"/>
</dbReference>
<comment type="similarity">
    <text evidence="1">Belongs to the peptidase C1 family.</text>
</comment>
<protein>
    <recommendedName>
        <fullName evidence="4">Peptidase C1A papain C-terminal domain-containing protein</fullName>
    </recommendedName>
</protein>
<dbReference type="Pfam" id="PF00112">
    <property type="entry name" value="Peptidase_C1"/>
    <property type="match status" value="1"/>
</dbReference>
<dbReference type="PRINTS" id="PR00705">
    <property type="entry name" value="PAPAIN"/>
</dbReference>
<keyword evidence="3" id="KW-0732">Signal</keyword>
<sequence>MNLQLIVLFSVFWIFVNSQLNFKRWQTKYNISYLPNDKEFNRSRQTFDVSVSFVTVNKLRFKFGYELGLNGLADLPFQQFQKTHNGLVLPNTLERGDQIINFSDEEHLVTLRARADVPGSVDYRNYSLPVQNQKICNSCWAFSVVEALEIKLKMKNPKFNTLLSAQYVVDCDTFNYGCIGGWPTSAFNWIARNGGNAVPSTINYPYFGYKMRCRSTPKIAMNIKATVQDYTAGNENMMKEIVANAGPIVVAFHATFYFQLYSSGIFYDQTCDNRCVVANHAIVIVGYGTDSTTNTDYWIIKNSWGTSWGEGGYGYIARNKGNQCNIACWAMYTL</sequence>
<dbReference type="SMART" id="SM00645">
    <property type="entry name" value="Pept_C1"/>
    <property type="match status" value="1"/>
</dbReference>
<reference evidence="5" key="1">
    <citation type="submission" date="2022-01" db="EMBL/GenBank/DDBJ databases">
        <authorList>
            <person name="King R."/>
        </authorList>
    </citation>
    <scope>NUCLEOTIDE SEQUENCE</scope>
</reference>
<dbReference type="InterPro" id="IPR038765">
    <property type="entry name" value="Papain-like_cys_pep_sf"/>
</dbReference>
<keyword evidence="2" id="KW-1015">Disulfide bond</keyword>
<feature type="chain" id="PRO_5040161048" description="Peptidase C1A papain C-terminal domain-containing protein" evidence="3">
    <location>
        <begin position="19"/>
        <end position="334"/>
    </location>
</feature>
<dbReference type="InterPro" id="IPR013201">
    <property type="entry name" value="Prot_inhib_I29"/>
</dbReference>
<dbReference type="Proteomes" id="UP001153620">
    <property type="component" value="Chromosome 3"/>
</dbReference>
<dbReference type="OrthoDB" id="387093at2759"/>
<accession>A0A9N9RZM3</accession>
<dbReference type="CDD" id="cd02248">
    <property type="entry name" value="Peptidase_C1A"/>
    <property type="match status" value="1"/>
</dbReference>
<feature type="signal peptide" evidence="3">
    <location>
        <begin position="1"/>
        <end position="18"/>
    </location>
</feature>
<dbReference type="PROSITE" id="PS00640">
    <property type="entry name" value="THIOL_PROTEASE_ASN"/>
    <property type="match status" value="1"/>
</dbReference>